<keyword evidence="2" id="KW-0479">Metal-binding</keyword>
<protein>
    <recommendedName>
        <fullName evidence="9">C2H2-type domain-containing protein</fullName>
    </recommendedName>
</protein>
<feature type="domain" description="C2H2-type" evidence="9">
    <location>
        <begin position="545"/>
        <end position="572"/>
    </location>
</feature>
<evidence type="ECO:0000256" key="8">
    <source>
        <dbReference type="SAM" id="MobiDB-lite"/>
    </source>
</evidence>
<reference evidence="11" key="1">
    <citation type="submission" date="2024-06" db="EMBL/GenBank/DDBJ databases">
        <title>Multi-omics analyses provide insights into the biosynthesis of the anticancer antibiotic pleurotin in Hohenbuehelia grisea.</title>
        <authorList>
            <person name="Weaver J.A."/>
            <person name="Alberti F."/>
        </authorList>
    </citation>
    <scope>NUCLEOTIDE SEQUENCE [LARGE SCALE GENOMIC DNA]</scope>
    <source>
        <strain evidence="11">T-177</strain>
    </source>
</reference>
<dbReference type="InterPro" id="IPR050527">
    <property type="entry name" value="Snail/Krueppel_Znf"/>
</dbReference>
<evidence type="ECO:0000256" key="3">
    <source>
        <dbReference type="ARBA" id="ARBA00022737"/>
    </source>
</evidence>
<name>A0ABR3JBV2_9AGAR</name>
<keyword evidence="3" id="KW-0677">Repeat</keyword>
<evidence type="ECO:0000256" key="4">
    <source>
        <dbReference type="ARBA" id="ARBA00022771"/>
    </source>
</evidence>
<evidence type="ECO:0000256" key="1">
    <source>
        <dbReference type="ARBA" id="ARBA00004123"/>
    </source>
</evidence>
<dbReference type="SUPFAM" id="SSF57667">
    <property type="entry name" value="beta-beta-alpha zinc fingers"/>
    <property type="match status" value="1"/>
</dbReference>
<dbReference type="InterPro" id="IPR036236">
    <property type="entry name" value="Znf_C2H2_sf"/>
</dbReference>
<keyword evidence="4 7" id="KW-0863">Zinc-finger</keyword>
<sequence length="604" mass="65663">MDRPFYHDIPIILTDDEPANGEIIVDSNFGTAFIDYQRITLARMVPSTPTYSPYHPQSGPPFEQEYPRSAVWSDGLAQALTNVGDQDYNVIPNGSQDRPAFSSAQTSEAQECHTPSSLITGFDSFEISSPTSPSPKFAGSPLFQHSLRVDNHDGSYSSPTLPILDRSFDAYESHSSYTSFVDESPSSALFGTDGAHRSIEGSREPPFSLTVDTELYRPSYDIHSPFSDGSPRVPSLVSSSPSSYSPMPPQSNWSSLSHALDDSALSDVEISLDEAPLGPGLRRHSHTGVNTDIPSALSDGAALPRPKHVKANSTHAVTRRSARLNASTRCAPPLPPEHRGRQVDNINSNGAGPSSASPRMSSPYSRPPADSRSPFGAPHRPQPAHRSTASGQWLEVPKPHDGLLRPPSRGSHYRRHSTGDQLPYSMNSHASHLDASGPNGRTMGNIGFIPSGEELKPLSASPVDILPLSPLYETSHNEPAIGSPSGDGANDDTFLPSSPGISRKKHTQTIILGQRVTKSPKMRSTIASDATLKAAENRRKAEARFVCQICKNGFTAKHNLTRHLLAHRGEKPYRCECGQSFTNKWDRTRHQKKSKVPMCCKKSD</sequence>
<comment type="subcellular location">
    <subcellularLocation>
        <location evidence="1">Nucleus</location>
    </subcellularLocation>
</comment>
<comment type="caution">
    <text evidence="10">The sequence shown here is derived from an EMBL/GenBank/DDBJ whole genome shotgun (WGS) entry which is preliminary data.</text>
</comment>
<dbReference type="PANTHER" id="PTHR24388:SF54">
    <property type="entry name" value="PROTEIN ESCARGOT"/>
    <property type="match status" value="1"/>
</dbReference>
<dbReference type="PROSITE" id="PS50157">
    <property type="entry name" value="ZINC_FINGER_C2H2_2"/>
    <property type="match status" value="1"/>
</dbReference>
<gene>
    <name evidence="10" type="ORF">HGRIS_004435</name>
</gene>
<feature type="region of interest" description="Disordered" evidence="8">
    <location>
        <begin position="222"/>
        <end position="255"/>
    </location>
</feature>
<dbReference type="EMBL" id="JASNQZ010000008">
    <property type="protein sequence ID" value="KAL0953180.1"/>
    <property type="molecule type" value="Genomic_DNA"/>
</dbReference>
<dbReference type="InterPro" id="IPR013087">
    <property type="entry name" value="Znf_C2H2_type"/>
</dbReference>
<proteinExistence type="predicted"/>
<evidence type="ECO:0000256" key="6">
    <source>
        <dbReference type="ARBA" id="ARBA00023242"/>
    </source>
</evidence>
<accession>A0ABR3JBV2</accession>
<dbReference type="PANTHER" id="PTHR24388">
    <property type="entry name" value="ZINC FINGER PROTEIN"/>
    <property type="match status" value="1"/>
</dbReference>
<organism evidence="10 11">
    <name type="scientific">Hohenbuehelia grisea</name>
    <dbReference type="NCBI Taxonomy" id="104357"/>
    <lineage>
        <taxon>Eukaryota</taxon>
        <taxon>Fungi</taxon>
        <taxon>Dikarya</taxon>
        <taxon>Basidiomycota</taxon>
        <taxon>Agaricomycotina</taxon>
        <taxon>Agaricomycetes</taxon>
        <taxon>Agaricomycetidae</taxon>
        <taxon>Agaricales</taxon>
        <taxon>Pleurotineae</taxon>
        <taxon>Pleurotaceae</taxon>
        <taxon>Hohenbuehelia</taxon>
    </lineage>
</organism>
<dbReference type="Gene3D" id="3.30.160.60">
    <property type="entry name" value="Classic Zinc Finger"/>
    <property type="match status" value="2"/>
</dbReference>
<keyword evidence="5" id="KW-0862">Zinc</keyword>
<feature type="compositionally biased region" description="Low complexity" evidence="8">
    <location>
        <begin position="230"/>
        <end position="255"/>
    </location>
</feature>
<evidence type="ECO:0000256" key="5">
    <source>
        <dbReference type="ARBA" id="ARBA00022833"/>
    </source>
</evidence>
<dbReference type="PROSITE" id="PS00028">
    <property type="entry name" value="ZINC_FINGER_C2H2_1"/>
    <property type="match status" value="1"/>
</dbReference>
<evidence type="ECO:0000313" key="11">
    <source>
        <dbReference type="Proteomes" id="UP001556367"/>
    </source>
</evidence>
<evidence type="ECO:0000259" key="9">
    <source>
        <dbReference type="PROSITE" id="PS50157"/>
    </source>
</evidence>
<evidence type="ECO:0000256" key="7">
    <source>
        <dbReference type="PROSITE-ProRule" id="PRU00042"/>
    </source>
</evidence>
<keyword evidence="11" id="KW-1185">Reference proteome</keyword>
<feature type="region of interest" description="Disordered" evidence="8">
    <location>
        <begin position="276"/>
        <end position="439"/>
    </location>
</feature>
<keyword evidence="6" id="KW-0539">Nucleus</keyword>
<evidence type="ECO:0000256" key="2">
    <source>
        <dbReference type="ARBA" id="ARBA00022723"/>
    </source>
</evidence>
<evidence type="ECO:0000313" key="10">
    <source>
        <dbReference type="EMBL" id="KAL0953180.1"/>
    </source>
</evidence>
<dbReference type="Proteomes" id="UP001556367">
    <property type="component" value="Unassembled WGS sequence"/>
</dbReference>
<feature type="compositionally biased region" description="Low complexity" evidence="8">
    <location>
        <begin position="353"/>
        <end position="368"/>
    </location>
</feature>